<evidence type="ECO:0000313" key="11">
    <source>
        <dbReference type="EMBL" id="AFZ36978.1"/>
    </source>
</evidence>
<dbReference type="PROSITE" id="PS50109">
    <property type="entry name" value="HIS_KIN"/>
    <property type="match status" value="1"/>
</dbReference>
<evidence type="ECO:0000256" key="4">
    <source>
        <dbReference type="ARBA" id="ARBA00022679"/>
    </source>
</evidence>
<dbReference type="SMART" id="SM00388">
    <property type="entry name" value="HisKA"/>
    <property type="match status" value="1"/>
</dbReference>
<evidence type="ECO:0000256" key="1">
    <source>
        <dbReference type="ARBA" id="ARBA00000085"/>
    </source>
</evidence>
<dbReference type="NCBIfam" id="TIGR00229">
    <property type="entry name" value="sensory_box"/>
    <property type="match status" value="2"/>
</dbReference>
<dbReference type="InterPro" id="IPR003594">
    <property type="entry name" value="HATPase_dom"/>
</dbReference>
<dbReference type="Gene3D" id="1.10.287.130">
    <property type="match status" value="1"/>
</dbReference>
<keyword evidence="6" id="KW-0902">Two-component regulatory system</keyword>
<keyword evidence="3" id="KW-0597">Phosphoprotein</keyword>
<evidence type="ECO:0000256" key="2">
    <source>
        <dbReference type="ARBA" id="ARBA00012438"/>
    </source>
</evidence>
<dbReference type="GO" id="GO:0007234">
    <property type="term" value="P:osmosensory signaling via phosphorelay pathway"/>
    <property type="evidence" value="ECO:0007669"/>
    <property type="project" value="TreeGrafter"/>
</dbReference>
<reference evidence="12" key="1">
    <citation type="journal article" date="2013" name="Proc. Natl. Acad. Sci. U.S.A.">
        <title>Improving the coverage of the cyanobacterial phylum using diversity-driven genome sequencing.</title>
        <authorList>
            <person name="Shih P.M."/>
            <person name="Wu D."/>
            <person name="Latifi A."/>
            <person name="Axen S.D."/>
            <person name="Fewer D.P."/>
            <person name="Talla E."/>
            <person name="Calteau A."/>
            <person name="Cai F."/>
            <person name="Tandeau de Marsac N."/>
            <person name="Rippka R."/>
            <person name="Herdman M."/>
            <person name="Sivonen K."/>
            <person name="Coursin T."/>
            <person name="Laurent T."/>
            <person name="Goodwin L."/>
            <person name="Nolan M."/>
            <person name="Davenport K.W."/>
            <person name="Han C.S."/>
            <person name="Rubin E.M."/>
            <person name="Eisen J.A."/>
            <person name="Woyke T."/>
            <person name="Gugger M."/>
            <person name="Kerfeld C.A."/>
        </authorList>
    </citation>
    <scope>NUCLEOTIDE SEQUENCE [LARGE SCALE GENOMIC DNA]</scope>
    <source>
        <strain evidence="12">ATCC 29371 / PCC 7437</strain>
    </source>
</reference>
<organism evidence="11 12">
    <name type="scientific">Stanieria cyanosphaera (strain ATCC 29371 / PCC 7437)</name>
    <dbReference type="NCBI Taxonomy" id="111780"/>
    <lineage>
        <taxon>Bacteria</taxon>
        <taxon>Bacillati</taxon>
        <taxon>Cyanobacteriota</taxon>
        <taxon>Cyanophyceae</taxon>
        <taxon>Pleurocapsales</taxon>
        <taxon>Dermocarpellaceae</taxon>
        <taxon>Stanieria</taxon>
    </lineage>
</organism>
<dbReference type="SMART" id="SM00091">
    <property type="entry name" value="PAS"/>
    <property type="match status" value="3"/>
</dbReference>
<dbReference type="EMBL" id="CP003653">
    <property type="protein sequence ID" value="AFZ36978.1"/>
    <property type="molecule type" value="Genomic_DNA"/>
</dbReference>
<dbReference type="SUPFAM" id="SSF47384">
    <property type="entry name" value="Homodimeric domain of signal transducing histidine kinase"/>
    <property type="match status" value="1"/>
</dbReference>
<dbReference type="PATRIC" id="fig|111780.3.peg.3604"/>
<sequence length="886" mass="101923">MPTNSQIKAEIVKKLGFFPAFLEPAMATPSILASLWQQTSLAYYQNPLPTLFKEKLFVYLGRYCSVPYFVICHSCSLRCLGMTAREILTLNRSVLPESEADLTEDFEYLNQPANQDCTWQTNSEIEHSLLRCAVLLFVQSSQAKTCRQTVRQFLGLEMYNYLITLLSYISFIHQWVESYPQVSYETDRRAQLHLAPLLLEEIELAEYFQANQAFSINTLEKSQLNSNFLKESPVHTNLCQERFRLCFTNAPFPMMIHRSDGKILHLNKSWQETTGYGLEEIPTLTEWIRRADLKHQEIVRSLNSNLDHEATFQRVVNSLLNLPNKIDLNSELEETTVTTRSEVTVTTRHGEKRFWELFSTPVAQLNDGTELMISMAKDITNLIVTETELLETNRRLELVLGASQSGIWHWNLQTNLVKLDSRALTILSLSEHNFDGSYASFLQTIHHEERQSIDLAAIKAVKAQRDLEIEYRIVDNYHNIRWVKTIAKPINDLANRVVAMIGVVIDITQAKQNETQIQKLDRYLEQDLVQSLDELKTIFNALPYYLLVMKRDNLRISYCNQSFAASLGFDSSEQLLGKKIEECFSSEYREQFLQESEQVFRTGKIIHQLESRILCEEFYQFDTYKIPLTKPTGEIYAILYLACDLPDLIAVKQALSKRTIQLEAANRELESFSYSVSHDLQAPLRAINGFSQVMWERYQEQLDDQGKHYLQRIRANSYRMAELIEALLQLSRVTRFQMQCVSVDLSAIATEIIAELKARQSHRHLEAIVEPNLVVKGDPRLLRIVLNNLLDNAWKYTAHQAKAKIEFKAIPQNDGNLAYCIQDNGAGFESHLVDQLFIPFQRLHSETQFPGTGIGLATVGRIIYRHGGKVWAQASPDSGAKFYFSL</sequence>
<dbReference type="Proteomes" id="UP000010473">
    <property type="component" value="Chromosome"/>
</dbReference>
<dbReference type="eggNOG" id="COG3829">
    <property type="taxonomic scope" value="Bacteria"/>
</dbReference>
<evidence type="ECO:0000256" key="6">
    <source>
        <dbReference type="ARBA" id="ARBA00023012"/>
    </source>
</evidence>
<evidence type="ECO:0000259" key="10">
    <source>
        <dbReference type="PROSITE" id="PS50113"/>
    </source>
</evidence>
<dbReference type="InterPro" id="IPR004358">
    <property type="entry name" value="Sig_transdc_His_kin-like_C"/>
</dbReference>
<keyword evidence="4" id="KW-0808">Transferase</keyword>
<dbReference type="SMART" id="SM00387">
    <property type="entry name" value="HATPase_c"/>
    <property type="match status" value="1"/>
</dbReference>
<dbReference type="InterPro" id="IPR013656">
    <property type="entry name" value="PAS_4"/>
</dbReference>
<dbReference type="Pfam" id="PF08448">
    <property type="entry name" value="PAS_4"/>
    <property type="match status" value="1"/>
</dbReference>
<feature type="domain" description="PAS" evidence="9">
    <location>
        <begin position="531"/>
        <end position="603"/>
    </location>
</feature>
<accession>K9XWR4</accession>
<dbReference type="GO" id="GO:0000156">
    <property type="term" value="F:phosphorelay response regulator activity"/>
    <property type="evidence" value="ECO:0007669"/>
    <property type="project" value="TreeGrafter"/>
</dbReference>
<dbReference type="GO" id="GO:0016020">
    <property type="term" value="C:membrane"/>
    <property type="evidence" value="ECO:0007669"/>
    <property type="project" value="UniProtKB-SubCell"/>
</dbReference>
<dbReference type="Pfam" id="PF13188">
    <property type="entry name" value="PAS_8"/>
    <property type="match status" value="1"/>
</dbReference>
<dbReference type="AlphaFoldDB" id="K9XWR4"/>
<dbReference type="PROSITE" id="PS50112">
    <property type="entry name" value="PAS"/>
    <property type="match status" value="1"/>
</dbReference>
<dbReference type="STRING" id="111780.Sta7437_3477"/>
<evidence type="ECO:0000256" key="3">
    <source>
        <dbReference type="ARBA" id="ARBA00022553"/>
    </source>
</evidence>
<dbReference type="InterPro" id="IPR050351">
    <property type="entry name" value="BphY/WalK/GraS-like"/>
</dbReference>
<dbReference type="InterPro" id="IPR001610">
    <property type="entry name" value="PAC"/>
</dbReference>
<evidence type="ECO:0000259" key="9">
    <source>
        <dbReference type="PROSITE" id="PS50112"/>
    </source>
</evidence>
<dbReference type="GO" id="GO:0030295">
    <property type="term" value="F:protein kinase activator activity"/>
    <property type="evidence" value="ECO:0007669"/>
    <property type="project" value="TreeGrafter"/>
</dbReference>
<dbReference type="InterPro" id="IPR000700">
    <property type="entry name" value="PAS-assoc_C"/>
</dbReference>
<dbReference type="InterPro" id="IPR003661">
    <property type="entry name" value="HisK_dim/P_dom"/>
</dbReference>
<gene>
    <name evidence="11" type="ordered locus">Sta7437_3477</name>
</gene>
<dbReference type="PRINTS" id="PR00344">
    <property type="entry name" value="BCTRLSENSOR"/>
</dbReference>
<dbReference type="InterPro" id="IPR036890">
    <property type="entry name" value="HATPase_C_sf"/>
</dbReference>
<dbReference type="Pfam" id="PF08447">
    <property type="entry name" value="PAS_3"/>
    <property type="match status" value="1"/>
</dbReference>
<dbReference type="RefSeq" id="WP_015194640.1">
    <property type="nucleotide sequence ID" value="NC_019748.1"/>
</dbReference>
<dbReference type="Pfam" id="PF02518">
    <property type="entry name" value="HATPase_c"/>
    <property type="match status" value="1"/>
</dbReference>
<dbReference type="InterPro" id="IPR036097">
    <property type="entry name" value="HisK_dim/P_sf"/>
</dbReference>
<dbReference type="InterPro" id="IPR013655">
    <property type="entry name" value="PAS_fold_3"/>
</dbReference>
<dbReference type="PANTHER" id="PTHR42878:SF15">
    <property type="entry name" value="BACTERIOPHYTOCHROME"/>
    <property type="match status" value="1"/>
</dbReference>
<name>K9XWR4_STAC7</name>
<dbReference type="CDD" id="cd00130">
    <property type="entry name" value="PAS"/>
    <property type="match status" value="2"/>
</dbReference>
<dbReference type="KEGG" id="scs:Sta7437_3477"/>
<keyword evidence="5 11" id="KW-0418">Kinase</keyword>
<protein>
    <recommendedName>
        <fullName evidence="2">histidine kinase</fullName>
        <ecNumber evidence="2">2.7.13.3</ecNumber>
    </recommendedName>
</protein>
<dbReference type="FunFam" id="1.10.287.130:FF:000070">
    <property type="entry name" value="Histidine kinase sensor protein"/>
    <property type="match status" value="1"/>
</dbReference>
<dbReference type="SMART" id="SM00086">
    <property type="entry name" value="PAC"/>
    <property type="match status" value="2"/>
</dbReference>
<dbReference type="Gene3D" id="3.30.565.10">
    <property type="entry name" value="Histidine kinase-like ATPase, C-terminal domain"/>
    <property type="match status" value="1"/>
</dbReference>
<dbReference type="CDD" id="cd00082">
    <property type="entry name" value="HisKA"/>
    <property type="match status" value="1"/>
</dbReference>
<dbReference type="InterPro" id="IPR035965">
    <property type="entry name" value="PAS-like_dom_sf"/>
</dbReference>
<dbReference type="InterPro" id="IPR005467">
    <property type="entry name" value="His_kinase_dom"/>
</dbReference>
<dbReference type="EC" id="2.7.13.3" evidence="2"/>
<dbReference type="InterPro" id="IPR000014">
    <property type="entry name" value="PAS"/>
</dbReference>
<evidence type="ECO:0000259" key="8">
    <source>
        <dbReference type="PROSITE" id="PS50109"/>
    </source>
</evidence>
<dbReference type="SUPFAM" id="SSF55785">
    <property type="entry name" value="PYP-like sensor domain (PAS domain)"/>
    <property type="match status" value="3"/>
</dbReference>
<dbReference type="Gene3D" id="3.30.450.20">
    <property type="entry name" value="PAS domain"/>
    <property type="match status" value="3"/>
</dbReference>
<keyword evidence="12" id="KW-1185">Reference proteome</keyword>
<evidence type="ECO:0000256" key="5">
    <source>
        <dbReference type="ARBA" id="ARBA00022777"/>
    </source>
</evidence>
<dbReference type="SUPFAM" id="SSF55874">
    <property type="entry name" value="ATPase domain of HSP90 chaperone/DNA topoisomerase II/histidine kinase"/>
    <property type="match status" value="1"/>
</dbReference>
<dbReference type="Pfam" id="PF00512">
    <property type="entry name" value="HisKA"/>
    <property type="match status" value="1"/>
</dbReference>
<dbReference type="GO" id="GO:0000155">
    <property type="term" value="F:phosphorelay sensor kinase activity"/>
    <property type="evidence" value="ECO:0007669"/>
    <property type="project" value="InterPro"/>
</dbReference>
<dbReference type="PANTHER" id="PTHR42878">
    <property type="entry name" value="TWO-COMPONENT HISTIDINE KINASE"/>
    <property type="match status" value="1"/>
</dbReference>
<feature type="domain" description="Histidine kinase" evidence="8">
    <location>
        <begin position="675"/>
        <end position="886"/>
    </location>
</feature>
<dbReference type="HOGENOM" id="CLU_325386_0_0_3"/>
<feature type="domain" description="PAC" evidence="10">
    <location>
        <begin position="467"/>
        <end position="519"/>
    </location>
</feature>
<dbReference type="eggNOG" id="COG4251">
    <property type="taxonomic scope" value="Bacteria"/>
</dbReference>
<dbReference type="PROSITE" id="PS50113">
    <property type="entry name" value="PAC"/>
    <property type="match status" value="1"/>
</dbReference>
<evidence type="ECO:0000256" key="7">
    <source>
        <dbReference type="ARBA" id="ARBA00023136"/>
    </source>
</evidence>
<comment type="catalytic activity">
    <reaction evidence="1">
        <text>ATP + protein L-histidine = ADP + protein N-phospho-L-histidine.</text>
        <dbReference type="EC" id="2.7.13.3"/>
    </reaction>
</comment>
<dbReference type="FunFam" id="3.30.565.10:FF:000006">
    <property type="entry name" value="Sensor histidine kinase WalK"/>
    <property type="match status" value="1"/>
</dbReference>
<evidence type="ECO:0000313" key="12">
    <source>
        <dbReference type="Proteomes" id="UP000010473"/>
    </source>
</evidence>
<dbReference type="eggNOG" id="COG2202">
    <property type="taxonomic scope" value="Bacteria"/>
</dbReference>
<keyword evidence="7" id="KW-0472">Membrane</keyword>
<dbReference type="OrthoDB" id="9808408at2"/>
<proteinExistence type="predicted"/>
<dbReference type="Gene3D" id="2.10.70.100">
    <property type="match status" value="1"/>
</dbReference>